<dbReference type="CDD" id="cd06262">
    <property type="entry name" value="metallo-hydrolase-like_MBL-fold"/>
    <property type="match status" value="1"/>
</dbReference>
<keyword evidence="4" id="KW-0862">Zinc</keyword>
<comment type="cofactor">
    <cofactor evidence="1">
        <name>Zn(2+)</name>
        <dbReference type="ChEBI" id="CHEBI:29105"/>
    </cofactor>
</comment>
<reference evidence="7" key="1">
    <citation type="submission" date="2017-04" db="EMBL/GenBank/DDBJ databases">
        <title>Function of individual gut microbiota members based on whole genome sequencing of pure cultures obtained from chicken caecum.</title>
        <authorList>
            <person name="Medvecky M."/>
            <person name="Cejkova D."/>
            <person name="Polansky O."/>
            <person name="Karasova D."/>
            <person name="Kubasova T."/>
            <person name="Cizek A."/>
            <person name="Rychlik I."/>
        </authorList>
    </citation>
    <scope>NUCLEOTIDE SEQUENCE [LARGE SCALE GENOMIC DNA]</scope>
    <source>
        <strain evidence="7">An5</strain>
    </source>
</reference>
<organism evidence="6 7">
    <name type="scientific">[Collinsella] massiliensis</name>
    <dbReference type="NCBI Taxonomy" id="1232426"/>
    <lineage>
        <taxon>Bacteria</taxon>
        <taxon>Bacillati</taxon>
        <taxon>Actinomycetota</taxon>
        <taxon>Coriobacteriia</taxon>
        <taxon>Coriobacteriales</taxon>
        <taxon>Coriobacteriaceae</taxon>
        <taxon>Enorma</taxon>
    </lineage>
</organism>
<dbReference type="InterPro" id="IPR001279">
    <property type="entry name" value="Metallo-B-lactamas"/>
</dbReference>
<proteinExistence type="predicted"/>
<dbReference type="SMART" id="SM00849">
    <property type="entry name" value="Lactamase_B"/>
    <property type="match status" value="1"/>
</dbReference>
<keyword evidence="3 6" id="KW-0378">Hydrolase</keyword>
<dbReference type="Proteomes" id="UP000195781">
    <property type="component" value="Unassembled WGS sequence"/>
</dbReference>
<dbReference type="PANTHER" id="PTHR46233">
    <property type="entry name" value="HYDROXYACYLGLUTATHIONE HYDROLASE GLOC"/>
    <property type="match status" value="1"/>
</dbReference>
<keyword evidence="2" id="KW-0479">Metal-binding</keyword>
<evidence type="ECO:0000313" key="7">
    <source>
        <dbReference type="Proteomes" id="UP000195781"/>
    </source>
</evidence>
<dbReference type="EMBL" id="NFIE01000022">
    <property type="protein sequence ID" value="OUN85943.1"/>
    <property type="molecule type" value="Genomic_DNA"/>
</dbReference>
<dbReference type="AlphaFoldDB" id="A0A1Y3XK47"/>
<feature type="domain" description="Metallo-beta-lactamase" evidence="5">
    <location>
        <begin position="23"/>
        <end position="207"/>
    </location>
</feature>
<dbReference type="GO" id="GO:0046872">
    <property type="term" value="F:metal ion binding"/>
    <property type="evidence" value="ECO:0007669"/>
    <property type="project" value="UniProtKB-KW"/>
</dbReference>
<dbReference type="OrthoDB" id="9802991at2"/>
<dbReference type="Pfam" id="PF00753">
    <property type="entry name" value="Lactamase_B"/>
    <property type="match status" value="1"/>
</dbReference>
<protein>
    <submittedName>
        <fullName evidence="6">MBL fold metallo-hydrolase</fullName>
    </submittedName>
</protein>
<evidence type="ECO:0000259" key="5">
    <source>
        <dbReference type="SMART" id="SM00849"/>
    </source>
</evidence>
<dbReference type="PANTHER" id="PTHR46233:SF3">
    <property type="entry name" value="HYDROXYACYLGLUTATHIONE HYDROLASE GLOC"/>
    <property type="match status" value="1"/>
</dbReference>
<name>A0A1Y3XK47_9ACTN</name>
<dbReference type="Gene3D" id="3.60.15.10">
    <property type="entry name" value="Ribonuclease Z/Hydroxyacylglutathione hydrolase-like"/>
    <property type="match status" value="1"/>
</dbReference>
<evidence type="ECO:0000256" key="2">
    <source>
        <dbReference type="ARBA" id="ARBA00022723"/>
    </source>
</evidence>
<evidence type="ECO:0000256" key="4">
    <source>
        <dbReference type="ARBA" id="ARBA00022833"/>
    </source>
</evidence>
<sequence>MGEVDTKPMGHVRVESVVNGPVETNTYFVISGDEALVIDPAWDGEHLARTFLEAHPDVRVTGIACTHAHADHTGGVAGMRCVLGDAVPFIVSEVDAAYLTRAVDAMRELWGIESEVPPAPDRTVREGDRIRVGDVSFQVIETPGHTPGGIVLFAATEDGDIAFVGDTLFPGGCGRTDLEGGDTAAIMPSIAKLGASLPVDTRCCIGHGPSTTIARELEVNPLMSQVRRSDER</sequence>
<accession>A0A1Y3XK47</accession>
<keyword evidence="7" id="KW-1185">Reference proteome</keyword>
<comment type="caution">
    <text evidence="6">The sequence shown here is derived from an EMBL/GenBank/DDBJ whole genome shotgun (WGS) entry which is preliminary data.</text>
</comment>
<dbReference type="SUPFAM" id="SSF56281">
    <property type="entry name" value="Metallo-hydrolase/oxidoreductase"/>
    <property type="match status" value="1"/>
</dbReference>
<dbReference type="GO" id="GO:0016787">
    <property type="term" value="F:hydrolase activity"/>
    <property type="evidence" value="ECO:0007669"/>
    <property type="project" value="UniProtKB-KW"/>
</dbReference>
<dbReference type="InterPro" id="IPR051453">
    <property type="entry name" value="MBL_Glyoxalase_II"/>
</dbReference>
<gene>
    <name evidence="6" type="ORF">B5G02_08960</name>
</gene>
<dbReference type="InterPro" id="IPR036866">
    <property type="entry name" value="RibonucZ/Hydroxyglut_hydro"/>
</dbReference>
<evidence type="ECO:0000313" key="6">
    <source>
        <dbReference type="EMBL" id="OUN85943.1"/>
    </source>
</evidence>
<evidence type="ECO:0000256" key="3">
    <source>
        <dbReference type="ARBA" id="ARBA00022801"/>
    </source>
</evidence>
<evidence type="ECO:0000256" key="1">
    <source>
        <dbReference type="ARBA" id="ARBA00001947"/>
    </source>
</evidence>